<protein>
    <submittedName>
        <fullName evidence="2">Uncharacterized protein</fullName>
    </submittedName>
</protein>
<dbReference type="GeneID" id="28733843"/>
<gene>
    <name evidence="2" type="ORF">AB675_2025</name>
</gene>
<feature type="region of interest" description="Disordered" evidence="1">
    <location>
        <begin position="130"/>
        <end position="212"/>
    </location>
</feature>
<proteinExistence type="predicted"/>
<evidence type="ECO:0000313" key="2">
    <source>
        <dbReference type="EMBL" id="KPI42884.1"/>
    </source>
</evidence>
<dbReference type="RefSeq" id="XP_018002847.1">
    <property type="nucleotide sequence ID" value="XM_018141963.1"/>
</dbReference>
<dbReference type="AlphaFoldDB" id="A0A0N1H830"/>
<feature type="region of interest" description="Disordered" evidence="1">
    <location>
        <begin position="241"/>
        <end position="265"/>
    </location>
</feature>
<accession>A0A0N1H830</accession>
<keyword evidence="3" id="KW-1185">Reference proteome</keyword>
<feature type="region of interest" description="Disordered" evidence="1">
    <location>
        <begin position="335"/>
        <end position="363"/>
    </location>
</feature>
<feature type="region of interest" description="Disordered" evidence="1">
    <location>
        <begin position="1"/>
        <end position="56"/>
    </location>
</feature>
<sequence>MSAAQRGLLNDDYDETFTDDRAMNEPDSDGNFTDPMSDTDRPDVRPTKKQRLGVTTQTKVPVTKGKKVAEAKRVTRNRIPMFYRSDKHNYFTAAWWNEVSRKDEFWKDFEKKVPESVLRSRLQIRINTGIPAPQSPIKHQVVAPAKSRSNYTDLGAEQEEAEDEHEESPTERTLRSSAREPQPAPAAVIGPSGPMKLERRTSSTVMDFPAEESKTRSVAGAVNNDIGEMVARAFLSPNALKPIGKGQSVKQEPGDIKKEESHDKADFSPSPWYLVYHQGKPHIIKETDIYTAKLDGCPQDLVDIEGMPVMVDRARLVPADVALLAMQRWAAGEEHVGGGRRIKRERHDPDLDGKPVVVDDSDD</sequence>
<evidence type="ECO:0000256" key="1">
    <source>
        <dbReference type="SAM" id="MobiDB-lite"/>
    </source>
</evidence>
<dbReference type="VEuPathDB" id="FungiDB:AB675_2025"/>
<evidence type="ECO:0000313" key="3">
    <source>
        <dbReference type="Proteomes" id="UP000038010"/>
    </source>
</evidence>
<feature type="compositionally biased region" description="Basic and acidic residues" evidence="1">
    <location>
        <begin position="167"/>
        <end position="178"/>
    </location>
</feature>
<dbReference type="Proteomes" id="UP000038010">
    <property type="component" value="Unassembled WGS sequence"/>
</dbReference>
<comment type="caution">
    <text evidence="2">The sequence shown here is derived from an EMBL/GenBank/DDBJ whole genome shotgun (WGS) entry which is preliminary data.</text>
</comment>
<reference evidence="2 3" key="1">
    <citation type="submission" date="2015-06" db="EMBL/GenBank/DDBJ databases">
        <title>Draft genome of the ant-associated black yeast Phialophora attae CBS 131958.</title>
        <authorList>
            <person name="Moreno L.F."/>
            <person name="Stielow B.J."/>
            <person name="de Hoog S."/>
            <person name="Vicente V.A."/>
            <person name="Weiss V.A."/>
            <person name="de Vries M."/>
            <person name="Cruz L.M."/>
            <person name="Souza E.M."/>
        </authorList>
    </citation>
    <scope>NUCLEOTIDE SEQUENCE [LARGE SCALE GENOMIC DNA]</scope>
    <source>
        <strain evidence="2 3">CBS 131958</strain>
    </source>
</reference>
<feature type="compositionally biased region" description="Acidic residues" evidence="1">
    <location>
        <begin position="156"/>
        <end position="166"/>
    </location>
</feature>
<feature type="compositionally biased region" description="Basic and acidic residues" evidence="1">
    <location>
        <begin position="252"/>
        <end position="265"/>
    </location>
</feature>
<organism evidence="2 3">
    <name type="scientific">Cyphellophora attinorum</name>
    <dbReference type="NCBI Taxonomy" id="1664694"/>
    <lineage>
        <taxon>Eukaryota</taxon>
        <taxon>Fungi</taxon>
        <taxon>Dikarya</taxon>
        <taxon>Ascomycota</taxon>
        <taxon>Pezizomycotina</taxon>
        <taxon>Eurotiomycetes</taxon>
        <taxon>Chaetothyriomycetidae</taxon>
        <taxon>Chaetothyriales</taxon>
        <taxon>Cyphellophoraceae</taxon>
        <taxon>Cyphellophora</taxon>
    </lineage>
</organism>
<dbReference type="EMBL" id="LFJN01000006">
    <property type="protein sequence ID" value="KPI42884.1"/>
    <property type="molecule type" value="Genomic_DNA"/>
</dbReference>
<name>A0A0N1H830_9EURO</name>